<sequence>MAGKHGDDMYLLSLMECVSYYQQPADNILELKMGGMVIKFRPRAMFSPQNEIVNYDLTYLEQYRDIAPVALQNHVKCIFQNTLRVEILVSSCRYLTNLPILENVRASYLKGSQAVASVLEEFLFVHNNQECVHIVPFISGNFNRNSEIFSIPKLYCKRSGFAAAAMIPSFTGNCLILEQAKCDTVLLIQLLRKWVDKTAYQNLKMVRVSLFENYYFPNGFPRADVNLREILKDFKTKRWDRSNRPQIYELDPQMVTSYVESVDCSQFLDIEQEGGGKLGSVFITHDSFEFYVWDGNPRSSL</sequence>
<dbReference type="KEGG" id="crq:GCK72_018339"/>
<dbReference type="EMBL" id="WUAV01000005">
    <property type="protein sequence ID" value="KAF1751785.1"/>
    <property type="molecule type" value="Genomic_DNA"/>
</dbReference>
<evidence type="ECO:0000313" key="2">
    <source>
        <dbReference type="Proteomes" id="UP000483820"/>
    </source>
</evidence>
<dbReference type="AlphaFoldDB" id="A0A6A5GAW9"/>
<dbReference type="Proteomes" id="UP000483820">
    <property type="component" value="Chromosome V"/>
</dbReference>
<dbReference type="PANTHER" id="PTHR21503:SF8">
    <property type="entry name" value="F-BOX ASSOCIATED DOMAIN-CONTAINING PROTEIN-RELATED"/>
    <property type="match status" value="1"/>
</dbReference>
<accession>A0A6A5GAW9</accession>
<protein>
    <recommendedName>
        <fullName evidence="3">F-box associated domain-containing protein</fullName>
    </recommendedName>
</protein>
<dbReference type="PANTHER" id="PTHR21503">
    <property type="entry name" value="F-BOX-CONTAINING HYPOTHETICAL PROTEIN C.ELEGANS"/>
    <property type="match status" value="1"/>
</dbReference>
<evidence type="ECO:0008006" key="3">
    <source>
        <dbReference type="Google" id="ProtNLM"/>
    </source>
</evidence>
<dbReference type="RefSeq" id="XP_003114415.2">
    <property type="nucleotide sequence ID" value="XM_003114367.2"/>
</dbReference>
<gene>
    <name evidence="1" type="ORF">GCK72_018339</name>
</gene>
<organism evidence="1 2">
    <name type="scientific">Caenorhabditis remanei</name>
    <name type="common">Caenorhabditis vulgaris</name>
    <dbReference type="NCBI Taxonomy" id="31234"/>
    <lineage>
        <taxon>Eukaryota</taxon>
        <taxon>Metazoa</taxon>
        <taxon>Ecdysozoa</taxon>
        <taxon>Nematoda</taxon>
        <taxon>Chromadorea</taxon>
        <taxon>Rhabditida</taxon>
        <taxon>Rhabditina</taxon>
        <taxon>Rhabditomorpha</taxon>
        <taxon>Rhabditoidea</taxon>
        <taxon>Rhabditidae</taxon>
        <taxon>Peloderinae</taxon>
        <taxon>Caenorhabditis</taxon>
    </lineage>
</organism>
<comment type="caution">
    <text evidence="1">The sequence shown here is derived from an EMBL/GenBank/DDBJ whole genome shotgun (WGS) entry which is preliminary data.</text>
</comment>
<dbReference type="CTD" id="9811963"/>
<name>A0A6A5GAW9_CAERE</name>
<evidence type="ECO:0000313" key="1">
    <source>
        <dbReference type="EMBL" id="KAF1751785.1"/>
    </source>
</evidence>
<proteinExistence type="predicted"/>
<dbReference type="GeneID" id="9811963"/>
<reference evidence="1 2" key="1">
    <citation type="submission" date="2019-12" db="EMBL/GenBank/DDBJ databases">
        <title>Chromosome-level assembly of the Caenorhabditis remanei genome.</title>
        <authorList>
            <person name="Teterina A.A."/>
            <person name="Willis J.H."/>
            <person name="Phillips P.C."/>
        </authorList>
    </citation>
    <scope>NUCLEOTIDE SEQUENCE [LARGE SCALE GENOMIC DNA]</scope>
    <source>
        <strain evidence="1 2">PX506</strain>
        <tissue evidence="1">Whole organism</tissue>
    </source>
</reference>